<reference evidence="4 5" key="1">
    <citation type="submission" date="2018-08" db="EMBL/GenBank/DDBJ databases">
        <title>Genome of Clostridium chromiireducens C1, DSM12136.</title>
        <authorList>
            <person name="Xing M."/>
            <person name="Wei Y."/>
            <person name="Ang E.L."/>
            <person name="Zhao H."/>
            <person name="Zhang Y."/>
        </authorList>
    </citation>
    <scope>NUCLEOTIDE SEQUENCE [LARGE SCALE GENOMIC DNA]</scope>
    <source>
        <strain evidence="4 5">C1</strain>
    </source>
</reference>
<evidence type="ECO:0000313" key="4">
    <source>
        <dbReference type="EMBL" id="RII35413.1"/>
    </source>
</evidence>
<keyword evidence="2" id="KW-1133">Transmembrane helix</keyword>
<dbReference type="InterPro" id="IPR011330">
    <property type="entry name" value="Glyco_hydro/deAcase_b/a-brl"/>
</dbReference>
<comment type="caution">
    <text evidence="4">The sequence shown here is derived from an EMBL/GenBank/DDBJ whole genome shotgun (WGS) entry which is preliminary data.</text>
</comment>
<accession>A0A399IQT2</accession>
<dbReference type="PANTHER" id="PTHR10587">
    <property type="entry name" value="GLYCOSYL TRANSFERASE-RELATED"/>
    <property type="match status" value="1"/>
</dbReference>
<protein>
    <submittedName>
        <fullName evidence="4">Polysaccharide deacetylase</fullName>
    </submittedName>
</protein>
<name>A0A399IQT2_9CLOT</name>
<gene>
    <name evidence="4" type="ORF">D2A34_09435</name>
</gene>
<dbReference type="CDD" id="cd10944">
    <property type="entry name" value="CE4_SmPgdA_like"/>
    <property type="match status" value="1"/>
</dbReference>
<feature type="transmembrane region" description="Helical" evidence="2">
    <location>
        <begin position="20"/>
        <end position="38"/>
    </location>
</feature>
<keyword evidence="2" id="KW-0472">Membrane</keyword>
<dbReference type="RefSeq" id="WP_119366443.1">
    <property type="nucleotide sequence ID" value="NZ_QXDJ01000002.1"/>
</dbReference>
<organism evidence="4 5">
    <name type="scientific">Clostridium chromiireducens</name>
    <dbReference type="NCBI Taxonomy" id="225345"/>
    <lineage>
        <taxon>Bacteria</taxon>
        <taxon>Bacillati</taxon>
        <taxon>Bacillota</taxon>
        <taxon>Clostridia</taxon>
        <taxon>Eubacteriales</taxon>
        <taxon>Clostridiaceae</taxon>
        <taxon>Clostridium</taxon>
    </lineage>
</organism>
<dbReference type="PANTHER" id="PTHR10587:SF125">
    <property type="entry name" value="POLYSACCHARIDE DEACETYLASE YHEN-RELATED"/>
    <property type="match status" value="1"/>
</dbReference>
<feature type="compositionally biased region" description="Basic and acidic residues" evidence="1">
    <location>
        <begin position="61"/>
        <end position="81"/>
    </location>
</feature>
<dbReference type="EMBL" id="QXDJ01000002">
    <property type="protein sequence ID" value="RII35413.1"/>
    <property type="molecule type" value="Genomic_DNA"/>
</dbReference>
<evidence type="ECO:0000256" key="1">
    <source>
        <dbReference type="SAM" id="MobiDB-lite"/>
    </source>
</evidence>
<feature type="domain" description="NodB homology" evidence="3">
    <location>
        <begin position="111"/>
        <end position="313"/>
    </location>
</feature>
<keyword evidence="2" id="KW-0812">Transmembrane</keyword>
<dbReference type="InterPro" id="IPR050248">
    <property type="entry name" value="Polysacc_deacetylase_ArnD"/>
</dbReference>
<dbReference type="SUPFAM" id="SSF88713">
    <property type="entry name" value="Glycoside hydrolase/deacetylase"/>
    <property type="match status" value="1"/>
</dbReference>
<dbReference type="Proteomes" id="UP000265930">
    <property type="component" value="Unassembled WGS sequence"/>
</dbReference>
<sequence>MKRNYINNKNRVKSIKKKRISILLIAVVLFGIVGFAIMDQKFFRKDQAVQAVSSFAQTNGKDAERNNEDTQKNDDSLNKESESNVENVAYLEKYIDQQIKGQKPDGADGKKVAYLTFDDGPSETVTPQILDILKSENVHATFFLIGKYVDKDDESKNLVKREIAEGNGIGIHSYSHDYKYLFPNGKINLDNCMSDFDKTDKAIKNVLGQDFSSRAIRFPGGQETWSKKDPQGAEAIDKALHERDWHQIDWNALSGDAESGHKDASKLTQEAIKTIGNREKALILMHDTYGKEETAKALPGIIEYLKKQGYEFKIIK</sequence>
<dbReference type="GO" id="GO:0005975">
    <property type="term" value="P:carbohydrate metabolic process"/>
    <property type="evidence" value="ECO:0007669"/>
    <property type="project" value="InterPro"/>
</dbReference>
<dbReference type="Pfam" id="PF01522">
    <property type="entry name" value="Polysacc_deac_1"/>
    <property type="match status" value="1"/>
</dbReference>
<dbReference type="InterPro" id="IPR002509">
    <property type="entry name" value="NODB_dom"/>
</dbReference>
<evidence type="ECO:0000259" key="3">
    <source>
        <dbReference type="PROSITE" id="PS51677"/>
    </source>
</evidence>
<proteinExistence type="predicted"/>
<dbReference type="AlphaFoldDB" id="A0A399IQT2"/>
<evidence type="ECO:0000256" key="2">
    <source>
        <dbReference type="SAM" id="Phobius"/>
    </source>
</evidence>
<dbReference type="GO" id="GO:0016810">
    <property type="term" value="F:hydrolase activity, acting on carbon-nitrogen (but not peptide) bonds"/>
    <property type="evidence" value="ECO:0007669"/>
    <property type="project" value="InterPro"/>
</dbReference>
<dbReference type="Gene3D" id="3.20.20.370">
    <property type="entry name" value="Glycoside hydrolase/deacetylase"/>
    <property type="match status" value="1"/>
</dbReference>
<feature type="region of interest" description="Disordered" evidence="1">
    <location>
        <begin position="59"/>
        <end position="81"/>
    </location>
</feature>
<dbReference type="PROSITE" id="PS51677">
    <property type="entry name" value="NODB"/>
    <property type="match status" value="1"/>
</dbReference>
<evidence type="ECO:0000313" key="5">
    <source>
        <dbReference type="Proteomes" id="UP000265930"/>
    </source>
</evidence>